<dbReference type="EMBL" id="MT143869">
    <property type="protein sequence ID" value="QJB04025.1"/>
    <property type="molecule type" value="Genomic_DNA"/>
</dbReference>
<protein>
    <submittedName>
        <fullName evidence="1">Uncharacterized protein</fullName>
    </submittedName>
</protein>
<organism evidence="1">
    <name type="scientific">viral metagenome</name>
    <dbReference type="NCBI Taxonomy" id="1070528"/>
    <lineage>
        <taxon>unclassified sequences</taxon>
        <taxon>metagenomes</taxon>
        <taxon>organismal metagenomes</taxon>
    </lineage>
</organism>
<accession>A0A6M3LUW4</accession>
<evidence type="ECO:0000313" key="1">
    <source>
        <dbReference type="EMBL" id="QJA99266.1"/>
    </source>
</evidence>
<dbReference type="EMBL" id="MT143639">
    <property type="protein sequence ID" value="QJA99266.1"/>
    <property type="molecule type" value="Genomic_DNA"/>
</dbReference>
<reference evidence="1" key="1">
    <citation type="submission" date="2020-03" db="EMBL/GenBank/DDBJ databases">
        <title>The deep terrestrial virosphere.</title>
        <authorList>
            <person name="Holmfeldt K."/>
            <person name="Nilsson E."/>
            <person name="Simone D."/>
            <person name="Lopez-Fernandez M."/>
            <person name="Wu X."/>
            <person name="de Brujin I."/>
            <person name="Lundin D."/>
            <person name="Andersson A."/>
            <person name="Bertilsson S."/>
            <person name="Dopson M."/>
        </authorList>
    </citation>
    <scope>NUCLEOTIDE SEQUENCE</scope>
    <source>
        <strain evidence="1">MM171A01234</strain>
        <strain evidence="2">MM171B00502</strain>
    </source>
</reference>
<evidence type="ECO:0000313" key="2">
    <source>
        <dbReference type="EMBL" id="QJB04025.1"/>
    </source>
</evidence>
<name>A0A6M3LUW4_9ZZZZ</name>
<sequence>MSKLNLYKGVFNWYGQDVLTYTQAKRDGSGFRLSIRKVAKKVDRTYESVYNYFVYGAKDNYVLLCIAKDGTILRKV</sequence>
<dbReference type="AlphaFoldDB" id="A0A6M3LUW4"/>
<gene>
    <name evidence="1" type="ORF">MM171A01234_0006</name>
    <name evidence="2" type="ORF">MM171B00502_0018</name>
</gene>
<proteinExistence type="predicted"/>